<evidence type="ECO:0000313" key="1">
    <source>
        <dbReference type="EMBL" id="GAA0910804.1"/>
    </source>
</evidence>
<organism evidence="1 2">
    <name type="scientific">Pseudonocardia zijingensis</name>
    <dbReference type="NCBI Taxonomy" id="153376"/>
    <lineage>
        <taxon>Bacteria</taxon>
        <taxon>Bacillati</taxon>
        <taxon>Actinomycetota</taxon>
        <taxon>Actinomycetes</taxon>
        <taxon>Pseudonocardiales</taxon>
        <taxon>Pseudonocardiaceae</taxon>
        <taxon>Pseudonocardia</taxon>
    </lineage>
</organism>
<name>A0ABN1NLE9_9PSEU</name>
<accession>A0ABN1NLE9</accession>
<comment type="caution">
    <text evidence="1">The sequence shown here is derived from an EMBL/GenBank/DDBJ whole genome shotgun (WGS) entry which is preliminary data.</text>
</comment>
<dbReference type="Proteomes" id="UP001499967">
    <property type="component" value="Unassembled WGS sequence"/>
</dbReference>
<evidence type="ECO:0000313" key="2">
    <source>
        <dbReference type="Proteomes" id="UP001499967"/>
    </source>
</evidence>
<keyword evidence="2" id="KW-1185">Reference proteome</keyword>
<dbReference type="EMBL" id="BAAAHP010000366">
    <property type="protein sequence ID" value="GAA0910804.1"/>
    <property type="molecule type" value="Genomic_DNA"/>
</dbReference>
<protein>
    <submittedName>
        <fullName evidence="1">Uncharacterized protein</fullName>
    </submittedName>
</protein>
<dbReference type="RefSeq" id="WP_343947303.1">
    <property type="nucleotide sequence ID" value="NZ_BAAAHP010000366.1"/>
</dbReference>
<gene>
    <name evidence="1" type="ORF">GCM10009559_81740</name>
</gene>
<proteinExistence type="predicted"/>
<sequence length="113" mass="11773">MPTEQDTRPEIAFPSRVGVWPNELEKGARPARLLAALGPEKWIVVMQAVAVTGIGGSGDADVLDGGSDRLAQATFGIGDTPTEGPRPALEALAAVAPFSADTSWPHATTALRR</sequence>
<reference evidence="1 2" key="1">
    <citation type="journal article" date="2019" name="Int. J. Syst. Evol. Microbiol.">
        <title>The Global Catalogue of Microorganisms (GCM) 10K type strain sequencing project: providing services to taxonomists for standard genome sequencing and annotation.</title>
        <authorList>
            <consortium name="The Broad Institute Genomics Platform"/>
            <consortium name="The Broad Institute Genome Sequencing Center for Infectious Disease"/>
            <person name="Wu L."/>
            <person name="Ma J."/>
        </authorList>
    </citation>
    <scope>NUCLEOTIDE SEQUENCE [LARGE SCALE GENOMIC DNA]</scope>
    <source>
        <strain evidence="1 2">JCM 11117</strain>
    </source>
</reference>